<dbReference type="Proteomes" id="UP001049176">
    <property type="component" value="Chromosome 5"/>
</dbReference>
<protein>
    <submittedName>
        <fullName evidence="2">Uncharacterized protein</fullName>
    </submittedName>
</protein>
<dbReference type="OrthoDB" id="2148418at2759"/>
<feature type="region of interest" description="Disordered" evidence="1">
    <location>
        <begin position="1"/>
        <end position="28"/>
    </location>
</feature>
<feature type="region of interest" description="Disordered" evidence="1">
    <location>
        <begin position="205"/>
        <end position="294"/>
    </location>
</feature>
<feature type="region of interest" description="Disordered" evidence="1">
    <location>
        <begin position="1044"/>
        <end position="1066"/>
    </location>
</feature>
<feature type="region of interest" description="Disordered" evidence="1">
    <location>
        <begin position="856"/>
        <end position="914"/>
    </location>
</feature>
<dbReference type="AlphaFoldDB" id="A0A9P7S0B5"/>
<feature type="compositionally biased region" description="Polar residues" evidence="1">
    <location>
        <begin position="725"/>
        <end position="746"/>
    </location>
</feature>
<feature type="compositionally biased region" description="Basic and acidic residues" evidence="1">
    <location>
        <begin position="479"/>
        <end position="488"/>
    </location>
</feature>
<feature type="region of interest" description="Disordered" evidence="1">
    <location>
        <begin position="127"/>
        <end position="147"/>
    </location>
</feature>
<comment type="caution">
    <text evidence="2">The sequence shown here is derived from an EMBL/GenBank/DDBJ whole genome shotgun (WGS) entry which is preliminary data.</text>
</comment>
<keyword evidence="3" id="KW-1185">Reference proteome</keyword>
<dbReference type="EMBL" id="CM032185">
    <property type="protein sequence ID" value="KAG7092436.1"/>
    <property type="molecule type" value="Genomic_DNA"/>
</dbReference>
<feature type="region of interest" description="Disordered" evidence="1">
    <location>
        <begin position="680"/>
        <end position="699"/>
    </location>
</feature>
<feature type="compositionally biased region" description="Acidic residues" evidence="1">
    <location>
        <begin position="958"/>
        <end position="968"/>
    </location>
</feature>
<feature type="compositionally biased region" description="Basic residues" evidence="1">
    <location>
        <begin position="561"/>
        <end position="570"/>
    </location>
</feature>
<feature type="region of interest" description="Disordered" evidence="1">
    <location>
        <begin position="720"/>
        <end position="747"/>
    </location>
</feature>
<feature type="region of interest" description="Disordered" evidence="1">
    <location>
        <begin position="926"/>
        <end position="971"/>
    </location>
</feature>
<feature type="compositionally biased region" description="Polar residues" evidence="1">
    <location>
        <begin position="537"/>
        <end position="560"/>
    </location>
</feature>
<name>A0A9P7S0B5_9AGAR</name>
<dbReference type="RefSeq" id="XP_043008906.1">
    <property type="nucleotide sequence ID" value="XM_043153622.1"/>
</dbReference>
<feature type="region of interest" description="Disordered" evidence="1">
    <location>
        <begin position="43"/>
        <end position="88"/>
    </location>
</feature>
<feature type="compositionally biased region" description="Polar residues" evidence="1">
    <location>
        <begin position="822"/>
        <end position="842"/>
    </location>
</feature>
<feature type="compositionally biased region" description="Polar residues" evidence="1">
    <location>
        <begin position="611"/>
        <end position="625"/>
    </location>
</feature>
<reference evidence="2" key="1">
    <citation type="journal article" date="2021" name="Genome Biol. Evol.">
        <title>The assembled and annotated genome of the fairy-ring fungus Marasmius oreades.</title>
        <authorList>
            <person name="Hiltunen M."/>
            <person name="Ament-Velasquez S.L."/>
            <person name="Johannesson H."/>
        </authorList>
    </citation>
    <scope>NUCLEOTIDE SEQUENCE</scope>
    <source>
        <strain evidence="2">03SP1</strain>
    </source>
</reference>
<feature type="compositionally biased region" description="Basic and acidic residues" evidence="1">
    <location>
        <begin position="873"/>
        <end position="904"/>
    </location>
</feature>
<feature type="region of interest" description="Disordered" evidence="1">
    <location>
        <begin position="535"/>
        <end position="636"/>
    </location>
</feature>
<feature type="compositionally biased region" description="Polar residues" evidence="1">
    <location>
        <begin position="419"/>
        <end position="438"/>
    </location>
</feature>
<accession>A0A9P7S0B5</accession>
<dbReference type="GeneID" id="66077868"/>
<feature type="compositionally biased region" description="Polar residues" evidence="1">
    <location>
        <begin position="61"/>
        <end position="73"/>
    </location>
</feature>
<feature type="region of interest" description="Disordered" evidence="1">
    <location>
        <begin position="416"/>
        <end position="521"/>
    </location>
</feature>
<gene>
    <name evidence="2" type="ORF">E1B28_008792</name>
</gene>
<feature type="compositionally biased region" description="Polar residues" evidence="1">
    <location>
        <begin position="905"/>
        <end position="914"/>
    </location>
</feature>
<feature type="compositionally biased region" description="Polar residues" evidence="1">
    <location>
        <begin position="277"/>
        <end position="286"/>
    </location>
</feature>
<feature type="region of interest" description="Disordered" evidence="1">
    <location>
        <begin position="770"/>
        <end position="842"/>
    </location>
</feature>
<proteinExistence type="predicted"/>
<sequence length="1066" mass="116676">MDTVDGRETASPAPPSGPGTTTPLGPFKSLEGVALQQLTDLIESPLPLRRSPRISSPHPLTWTQTLDSNSNDISGEETLSRPETPDNDGLVQDVLASRIMRAHDNPSPPPQSPENTLLHPQFAHDALNTSLSPTPDPQEDPFSADEPQDTISARVPITPLQYQDLAASDTMRQSIIPMTEHNAPPNDSQVNSHTHECLDSASIAIRSPSEERTVAEPFLTNEPTSADPVNSVIELSAEDSSSPEEPPSPPLRRSSRPRRSVYNLSPLREVTIVKDNTPLSSSNEPQALTPDLELPLAPLAPTRRQPRQSGHQKLASLSPHSLKLLGEISGETSEDVSSDHPHTTSVAQSDTIIKPVISNFRWPEDTPNTPSRTNVPIRFPSPKRTSRPPSPNKYQLHIPIAGPSTPARRIPISEAIAQGQLSPQKAAQLSISRGTGKSRTPFLKIPPNDTPARRVPILPPQSNNPPKSTLDLSQGKRPLLHERSRSVEPESSAPVRLKPRSGSLEPASKFPQHPLSSGARTAQELPFPIIYEDVSEQSETQQTSTLPSKKTPVQQTTLKQKTSKIPRRTFKPYSRPTSSAAAKEAANRVGQQSSVRVAEPPTSTIKKKRQMQTNISQAASSSNPNLKRKRATVETPSTAKPVVVVVTSLRQASKPSTSSRSQLSPKKNQALLNLRQVKMEKPPSPPAAVSVHSDTPPESKDLLTVMENITLSTSVASHTPVAPLASNTNSDRQLSSPVNGSATTTEGVPVQYDTVSDLSAAFETDSPEPLVVVEEPPGPYSLRRTTRVRKPVTGSNPPSTCRADIPSQPRRRKPPVTRGTGPFSSMTAGDLRQLTNSNTTKNQKYLTAMLETAIIRREGPRPESPGIRAKTVSQKEEKEKEREKNARADRRANRTKRRSGESLQHDGQSSGSLQQIDDDEVWEHLNSSPSVRQHRRGAGEDEDYESPKHYKRFRTNDNADEDKEEAEMDDKKRVKWDQGLFTTVILDEVQPRPRHGFVVATKGCLAPTSKTIKLDDLGNLPTAEFPLEDLVQENVVVKKFVYDTDIPEPPSRPAVVKNTRSKKKSS</sequence>
<dbReference type="KEGG" id="more:E1B28_008792"/>
<evidence type="ECO:0000313" key="2">
    <source>
        <dbReference type="EMBL" id="KAG7092436.1"/>
    </source>
</evidence>
<feature type="compositionally biased region" description="Acidic residues" evidence="1">
    <location>
        <begin position="137"/>
        <end position="147"/>
    </location>
</feature>
<organism evidence="2 3">
    <name type="scientific">Marasmius oreades</name>
    <name type="common">fairy-ring Marasmius</name>
    <dbReference type="NCBI Taxonomy" id="181124"/>
    <lineage>
        <taxon>Eukaryota</taxon>
        <taxon>Fungi</taxon>
        <taxon>Dikarya</taxon>
        <taxon>Basidiomycota</taxon>
        <taxon>Agaricomycotina</taxon>
        <taxon>Agaricomycetes</taxon>
        <taxon>Agaricomycetidae</taxon>
        <taxon>Agaricales</taxon>
        <taxon>Marasmiineae</taxon>
        <taxon>Marasmiaceae</taxon>
        <taxon>Marasmius</taxon>
    </lineage>
</organism>
<feature type="region of interest" description="Disordered" evidence="1">
    <location>
        <begin position="330"/>
        <end position="392"/>
    </location>
</feature>
<evidence type="ECO:0000313" key="3">
    <source>
        <dbReference type="Proteomes" id="UP001049176"/>
    </source>
</evidence>
<evidence type="ECO:0000256" key="1">
    <source>
        <dbReference type="SAM" id="MobiDB-lite"/>
    </source>
</evidence>